<name>A0ABP0D3H1_9PEZI</name>
<accession>A0ABP0D3H1</accession>
<evidence type="ECO:0000313" key="3">
    <source>
        <dbReference type="Proteomes" id="UP001642406"/>
    </source>
</evidence>
<proteinExistence type="predicted"/>
<organism evidence="2 3">
    <name type="scientific">Sporothrix bragantina</name>
    <dbReference type="NCBI Taxonomy" id="671064"/>
    <lineage>
        <taxon>Eukaryota</taxon>
        <taxon>Fungi</taxon>
        <taxon>Dikarya</taxon>
        <taxon>Ascomycota</taxon>
        <taxon>Pezizomycotina</taxon>
        <taxon>Sordariomycetes</taxon>
        <taxon>Sordariomycetidae</taxon>
        <taxon>Ophiostomatales</taxon>
        <taxon>Ophiostomataceae</taxon>
        <taxon>Sporothrix</taxon>
    </lineage>
</organism>
<sequence length="774" mass="84195">MTLGDSVYTGPLELEIQAGGTTGIALVLKAALNLKLTTQPKPLTFVMSLTANSIGAKVAANMITDWVNPCGAGKNVIIRGCALECGIQYATFFSTGVPGEFAIAGELHIGSKSVGISAKFSQNPKDMLLAGKVTDLGVVDLVRFASLVADKKFPEPDDFLHFNLAEFYLSTGTSIGIVEYPPGASLKGDMVIFGKRAQFECSVGSMIKIMATIEHFSLGPLTVRGATKADPIVDIEISASKQAVLIDGAVDLWDASAALHLAAEMLPSPKFDFWVDLRLSDLFILQLQAKLIGDISFNDFKTLAKADFSVYALMEQHLVDYIMVQLEQQVKAARDVSKHGFDDAMAALEVKEKEFEAGCQAAKDELERRRVVWHKKRDEVNAVFNLAKANADATKAELQANVDRTEAAFKLLVADATRSLEQTRAQAAAAIRAAQYAVDEAQRDSDNAIREKQDQLQNARNYFEANFGIVLRQVEMARSYKDQIQHQINAYSEDLRCKEREISSALQSFSIRPGLSLEYASILARKKSLEVDLLNAQVSLDAAELAIRGTSLLVAEGAIGSAQVALELTLQTKTAALAGCKVQLTNTVNQQDLLVKNAIDTLNAAQNTSNELRLYNDAKAALASGGKALDDILARAQKEVDALGDCVEFSTFDAAEKGLTFALENTKELNLARHAVDVVKDAVELGLDFAEWAAQHGGSIINLTKVEFSGTINSLVANGPPLVVNIEGTVFDDRVDIHINWQPHFDLVEFIKVLFEELWKMIKETLTEMAKEAN</sequence>
<dbReference type="EMBL" id="CAWUHC010000246">
    <property type="protein sequence ID" value="CAK7238021.1"/>
    <property type="molecule type" value="Genomic_DNA"/>
</dbReference>
<evidence type="ECO:0000256" key="1">
    <source>
        <dbReference type="SAM" id="Coils"/>
    </source>
</evidence>
<reference evidence="2 3" key="1">
    <citation type="submission" date="2024-01" db="EMBL/GenBank/DDBJ databases">
        <authorList>
            <person name="Allen C."/>
            <person name="Tagirdzhanova G."/>
        </authorList>
    </citation>
    <scope>NUCLEOTIDE SEQUENCE [LARGE SCALE GENOMIC DNA]</scope>
</reference>
<evidence type="ECO:0000313" key="2">
    <source>
        <dbReference type="EMBL" id="CAK7238021.1"/>
    </source>
</evidence>
<protein>
    <submittedName>
        <fullName evidence="2">Uncharacterized protein</fullName>
    </submittedName>
</protein>
<keyword evidence="1" id="KW-0175">Coiled coil</keyword>
<keyword evidence="3" id="KW-1185">Reference proteome</keyword>
<feature type="coiled-coil region" evidence="1">
    <location>
        <begin position="388"/>
        <end position="501"/>
    </location>
</feature>
<gene>
    <name evidence="2" type="ORF">SBRCBS47491_010246</name>
</gene>
<comment type="caution">
    <text evidence="2">The sequence shown here is derived from an EMBL/GenBank/DDBJ whole genome shotgun (WGS) entry which is preliminary data.</text>
</comment>
<dbReference type="Proteomes" id="UP001642406">
    <property type="component" value="Unassembled WGS sequence"/>
</dbReference>